<gene>
    <name evidence="2" type="ORF">FD04_GL000318</name>
</gene>
<feature type="chain" id="PRO_5006407730" description="Squalene cyclase C-terminal domain-containing protein" evidence="1">
    <location>
        <begin position="33"/>
        <end position="321"/>
    </location>
</feature>
<dbReference type="EMBL" id="AZEE01000027">
    <property type="protein sequence ID" value="KRK98586.1"/>
    <property type="molecule type" value="Genomic_DNA"/>
</dbReference>
<keyword evidence="1" id="KW-0732">Signal</keyword>
<dbReference type="STRING" id="1423776.FD04_GL000318"/>
<reference evidence="2 3" key="1">
    <citation type="journal article" date="2015" name="Genome Announc.">
        <title>Expanding the biotechnology potential of lactobacilli through comparative genomics of 213 strains and associated genera.</title>
        <authorList>
            <person name="Sun Z."/>
            <person name="Harris H.M."/>
            <person name="McCann A."/>
            <person name="Guo C."/>
            <person name="Argimon S."/>
            <person name="Zhang W."/>
            <person name="Yang X."/>
            <person name="Jeffery I.B."/>
            <person name="Cooney J.C."/>
            <person name="Kagawa T.F."/>
            <person name="Liu W."/>
            <person name="Song Y."/>
            <person name="Salvetti E."/>
            <person name="Wrobel A."/>
            <person name="Rasinkangas P."/>
            <person name="Parkhill J."/>
            <person name="Rea M.C."/>
            <person name="O'Sullivan O."/>
            <person name="Ritari J."/>
            <person name="Douillard F.P."/>
            <person name="Paul Ross R."/>
            <person name="Yang R."/>
            <person name="Briner A.E."/>
            <person name="Felis G.E."/>
            <person name="de Vos W.M."/>
            <person name="Barrangou R."/>
            <person name="Klaenhammer T.R."/>
            <person name="Caufield P.W."/>
            <person name="Cui Y."/>
            <person name="Zhang H."/>
            <person name="O'Toole P.W."/>
        </authorList>
    </citation>
    <scope>NUCLEOTIDE SEQUENCE [LARGE SCALE GENOMIC DNA]</scope>
    <source>
        <strain evidence="2 3">DSM 19909</strain>
    </source>
</reference>
<evidence type="ECO:0008006" key="4">
    <source>
        <dbReference type="Google" id="ProtNLM"/>
    </source>
</evidence>
<dbReference type="Gene3D" id="1.50.10.20">
    <property type="match status" value="1"/>
</dbReference>
<protein>
    <recommendedName>
        <fullName evidence="4">Squalene cyclase C-terminal domain-containing protein</fullName>
    </recommendedName>
</protein>
<name>A0A0R1M1Y0_9LACO</name>
<evidence type="ECO:0000313" key="3">
    <source>
        <dbReference type="Proteomes" id="UP000051160"/>
    </source>
</evidence>
<dbReference type="InterPro" id="IPR008930">
    <property type="entry name" value="Terpenoid_cyclase/PrenylTrfase"/>
</dbReference>
<dbReference type="OrthoDB" id="411361at2"/>
<dbReference type="RefSeq" id="WP_056946972.1">
    <property type="nucleotide sequence ID" value="NZ_AZEE01000027.1"/>
</dbReference>
<keyword evidence="3" id="KW-1185">Reference proteome</keyword>
<evidence type="ECO:0000313" key="2">
    <source>
        <dbReference type="EMBL" id="KRK98586.1"/>
    </source>
</evidence>
<accession>A0A0R1M1Y0</accession>
<feature type="signal peptide" evidence="1">
    <location>
        <begin position="1"/>
        <end position="32"/>
    </location>
</feature>
<comment type="caution">
    <text evidence="2">The sequence shown here is derived from an EMBL/GenBank/DDBJ whole genome shotgun (WGS) entry which is preliminary data.</text>
</comment>
<proteinExistence type="predicted"/>
<dbReference type="PATRIC" id="fig|1423776.4.peg.319"/>
<sequence length="321" mass="34628">MEPKVGLIKKISLIVLAAVTLLTVTTSLQAQAATPYYDKSINQAVSYIKTKTSKNDLDAWDALAVKRSPKGMSSAAKKVFKKRLAAKFKSLDGHYAAVDYERSLIGAVSVGVKPTKYEGKNLVTGIIKTAPKSNAGINGKIWGAIALSTANYGKTSTKTVKTLIAQIVKAQNTQGGWAISGSVSDVDVTGMALMALGMHKTYPGVKTAIKRAESMLKKQAYHPSTGDFIIKNAFTNQANANSNALAIAGLSAAGINPETTFKGKGSLTPIRRLIKFQKTTGQFRWLFGRNTGALHMSTQQAAYAMEQYRYYRLNKGSIFKF</sequence>
<evidence type="ECO:0000256" key="1">
    <source>
        <dbReference type="SAM" id="SignalP"/>
    </source>
</evidence>
<dbReference type="Proteomes" id="UP000051160">
    <property type="component" value="Unassembled WGS sequence"/>
</dbReference>
<dbReference type="SUPFAM" id="SSF48239">
    <property type="entry name" value="Terpenoid cyclases/Protein prenyltransferases"/>
    <property type="match status" value="1"/>
</dbReference>
<dbReference type="AlphaFoldDB" id="A0A0R1M1Y0"/>
<organism evidence="2 3">
    <name type="scientific">Secundilactobacillus odoratitofui DSM 19909 = JCM 15043</name>
    <dbReference type="NCBI Taxonomy" id="1423776"/>
    <lineage>
        <taxon>Bacteria</taxon>
        <taxon>Bacillati</taxon>
        <taxon>Bacillota</taxon>
        <taxon>Bacilli</taxon>
        <taxon>Lactobacillales</taxon>
        <taxon>Lactobacillaceae</taxon>
        <taxon>Secundilactobacillus</taxon>
    </lineage>
</organism>